<sequence>MTMSDKMSSVIIQCFLFLFLLVQCYRLGVSHKVYPQKNIHSLEEIEVNLTYSQYSCDQNFLSMAIDSSEIKNKWRGFDFSSQKLQNLAHALSPAYIRIGGTDADFLIFNPNELTEAENEMSYKPSSNYTGLKKDEQEFTLTGGVWRNMTHFFQYVGWDIIFDFNLFLRKKDLWDPSNASSLLSFSEMNGINIAAFQLGNEPNSYEHNFNFTISPSALLNDLKTLRNVLNDHPFYRSSGLFGPEVTNLGNRAGSSTYLKQFLEAGACDVMDYISSHHYYLDGRTATADDFLNPQVLDTLKTSVETARTIMRENNCPLSLALTETSSCYGGGAPNLSDRYLAGFLWLDKLGVTALNGYSRIFRQTFYSGHYALISSELEPNPDFFLSVLFKKLVEGPVLTVVKQPEMIRVYANCANTAIYPQGSIVIYFLNLRNTPVNLSLSQFADLKTDVYLLTPGDSDGLKSRFVKLNGNVLVLSGSELPPLPPRTVQGVISLEPQSFGFAVIPGAKASICIK</sequence>
<dbReference type="Proteomes" id="UP001233172">
    <property type="component" value="Unassembled WGS sequence"/>
</dbReference>
<evidence type="ECO:0000256" key="2">
    <source>
        <dbReference type="SAM" id="SignalP"/>
    </source>
</evidence>
<protein>
    <submittedName>
        <fullName evidence="3">Heparanase-like isoform X1</fullName>
    </submittedName>
</protein>
<dbReference type="GO" id="GO:0005615">
    <property type="term" value="C:extracellular space"/>
    <property type="evidence" value="ECO:0007669"/>
    <property type="project" value="TreeGrafter"/>
</dbReference>
<dbReference type="GO" id="GO:0031012">
    <property type="term" value="C:extracellular matrix"/>
    <property type="evidence" value="ECO:0007669"/>
    <property type="project" value="TreeGrafter"/>
</dbReference>
<dbReference type="Gene3D" id="3.20.20.80">
    <property type="entry name" value="Glycosidases"/>
    <property type="match status" value="1"/>
</dbReference>
<dbReference type="EMBL" id="JASAOG010000031">
    <property type="protein sequence ID" value="KAK0061276.1"/>
    <property type="molecule type" value="Genomic_DNA"/>
</dbReference>
<dbReference type="PANTHER" id="PTHR46145">
    <property type="entry name" value="HEPARANASE"/>
    <property type="match status" value="1"/>
</dbReference>
<accession>A0AAD8BV62</accession>
<evidence type="ECO:0000256" key="1">
    <source>
        <dbReference type="ARBA" id="ARBA00009800"/>
    </source>
</evidence>
<keyword evidence="4" id="KW-1185">Reference proteome</keyword>
<organism evidence="3 4">
    <name type="scientific">Biomphalaria pfeifferi</name>
    <name type="common">Bloodfluke planorb</name>
    <name type="synonym">Freshwater snail</name>
    <dbReference type="NCBI Taxonomy" id="112525"/>
    <lineage>
        <taxon>Eukaryota</taxon>
        <taxon>Metazoa</taxon>
        <taxon>Spiralia</taxon>
        <taxon>Lophotrochozoa</taxon>
        <taxon>Mollusca</taxon>
        <taxon>Gastropoda</taxon>
        <taxon>Heterobranchia</taxon>
        <taxon>Euthyneura</taxon>
        <taxon>Panpulmonata</taxon>
        <taxon>Hygrophila</taxon>
        <taxon>Lymnaeoidea</taxon>
        <taxon>Planorbidae</taxon>
        <taxon>Biomphalaria</taxon>
    </lineage>
</organism>
<comment type="caution">
    <text evidence="3">The sequence shown here is derived from an EMBL/GenBank/DDBJ whole genome shotgun (WGS) entry which is preliminary data.</text>
</comment>
<dbReference type="InterPro" id="IPR005199">
    <property type="entry name" value="Glyco_hydro_79"/>
</dbReference>
<feature type="signal peptide" evidence="2">
    <location>
        <begin position="1"/>
        <end position="24"/>
    </location>
</feature>
<keyword evidence="2" id="KW-0732">Signal</keyword>
<comment type="similarity">
    <text evidence="1">Belongs to the glycosyl hydrolase 79 family.</text>
</comment>
<reference evidence="3" key="1">
    <citation type="journal article" date="2023" name="PLoS Negl. Trop. Dis.">
        <title>A genome sequence for Biomphalaria pfeifferi, the major vector snail for the human-infecting parasite Schistosoma mansoni.</title>
        <authorList>
            <person name="Bu L."/>
            <person name="Lu L."/>
            <person name="Laidemitt M.R."/>
            <person name="Zhang S.M."/>
            <person name="Mutuku M."/>
            <person name="Mkoji G."/>
            <person name="Steinauer M."/>
            <person name="Loker E.S."/>
        </authorList>
    </citation>
    <scope>NUCLEOTIDE SEQUENCE</scope>
    <source>
        <strain evidence="3">KasaAsao</strain>
    </source>
</reference>
<name>A0AAD8BV62_BIOPF</name>
<proteinExistence type="inferred from homology"/>
<dbReference type="AlphaFoldDB" id="A0AAD8BV62"/>
<gene>
    <name evidence="3" type="ORF">Bpfe_009437</name>
</gene>
<dbReference type="GO" id="GO:0016798">
    <property type="term" value="F:hydrolase activity, acting on glycosyl bonds"/>
    <property type="evidence" value="ECO:0007669"/>
    <property type="project" value="InterPro"/>
</dbReference>
<dbReference type="Pfam" id="PF03662">
    <property type="entry name" value="Glyco_hydro_79n"/>
    <property type="match status" value="1"/>
</dbReference>
<reference evidence="3" key="2">
    <citation type="submission" date="2023-04" db="EMBL/GenBank/DDBJ databases">
        <authorList>
            <person name="Bu L."/>
            <person name="Lu L."/>
            <person name="Laidemitt M.R."/>
            <person name="Zhang S.M."/>
            <person name="Mutuku M."/>
            <person name="Mkoji G."/>
            <person name="Steinauer M."/>
            <person name="Loker E.S."/>
        </authorList>
    </citation>
    <scope>NUCLEOTIDE SEQUENCE</scope>
    <source>
        <strain evidence="3">KasaAsao</strain>
        <tissue evidence="3">Whole Snail</tissue>
    </source>
</reference>
<feature type="chain" id="PRO_5041939178" evidence="2">
    <location>
        <begin position="25"/>
        <end position="513"/>
    </location>
</feature>
<dbReference type="GO" id="GO:0016020">
    <property type="term" value="C:membrane"/>
    <property type="evidence" value="ECO:0007669"/>
    <property type="project" value="InterPro"/>
</dbReference>
<dbReference type="SUPFAM" id="SSF51445">
    <property type="entry name" value="(Trans)glycosidases"/>
    <property type="match status" value="1"/>
</dbReference>
<dbReference type="PANTHER" id="PTHR46145:SF4">
    <property type="entry name" value="HEPARANASE"/>
    <property type="match status" value="1"/>
</dbReference>
<evidence type="ECO:0000313" key="3">
    <source>
        <dbReference type="EMBL" id="KAK0061276.1"/>
    </source>
</evidence>
<evidence type="ECO:0000313" key="4">
    <source>
        <dbReference type="Proteomes" id="UP001233172"/>
    </source>
</evidence>
<dbReference type="InterPro" id="IPR017853">
    <property type="entry name" value="GH"/>
</dbReference>